<gene>
    <name evidence="2" type="ORF">MMIC_P0003</name>
</gene>
<keyword evidence="3" id="KW-1185">Reference proteome</keyword>
<organism evidence="2 3">
    <name type="scientific">Mariprofundus micogutta</name>
    <dbReference type="NCBI Taxonomy" id="1921010"/>
    <lineage>
        <taxon>Bacteria</taxon>
        <taxon>Pseudomonadati</taxon>
        <taxon>Pseudomonadota</taxon>
        <taxon>Candidatius Mariprofundia</taxon>
        <taxon>Mariprofundales</taxon>
        <taxon>Mariprofundaceae</taxon>
        <taxon>Mariprofundus</taxon>
    </lineage>
</organism>
<sequence length="363" mass="41155">MKFIFSCLFSVLVIVSDFAYAEDKWHSPVGWSAVPCIALKFQPTINDNLNTSEDCSKYGDEPENGPFGNWQFDFGKIISVDEERQTAVIRFDKWIELEFGPKDKFKPIELYVYFKTEVEGSVPAGQMEYVKSIIGKENIPTSVNYHLRPVDRDDPIYQPFSLPAVQAQAVIDKLRVITPRSLFGSKEILLYERPKGYTAVEEKKKRVEAWDLEAEVVELFGVKFISATKQKMDAALLSARVSKIQGSKFKDTYDSSGVLDGSKDLQLRYNLKDELSEAVYTFPAVPGRENLLADSLNSLLSKKYGVANKIKRDASNFDHYDRRFGWAAIAVIASEGEVSLIYQSKKPLLTFQSDKVKKQLNAF</sequence>
<feature type="signal peptide" evidence="1">
    <location>
        <begin position="1"/>
        <end position="21"/>
    </location>
</feature>
<name>A0A1L8CJL3_9PROT</name>
<reference evidence="2 3" key="1">
    <citation type="journal article" date="2017" name="Arch. Microbiol.">
        <title>Mariprofundus micogutta sp. nov., a novel iron-oxidizing zetaproteobacterium isolated from a deep-sea hydrothermal field at the Bayonnaise knoll of the Izu-Ogasawara arc, and a description of Mariprofundales ord. nov. and Zetaproteobacteria classis nov.</title>
        <authorList>
            <person name="Makita H."/>
            <person name="Tanaka E."/>
            <person name="Mitsunobu S."/>
            <person name="Miyazaki M."/>
            <person name="Nunoura T."/>
            <person name="Uematsu K."/>
            <person name="Takaki Y."/>
            <person name="Nishi S."/>
            <person name="Shimamura S."/>
            <person name="Takai K."/>
        </authorList>
    </citation>
    <scope>NUCLEOTIDE SEQUENCE [LARGE SCALE GENOMIC DNA]</scope>
    <source>
        <strain evidence="2 3">ET2</strain>
    </source>
</reference>
<evidence type="ECO:0000313" key="2">
    <source>
        <dbReference type="EMBL" id="GAV19075.1"/>
    </source>
</evidence>
<dbReference type="Proteomes" id="UP000231632">
    <property type="component" value="Unassembled WGS sequence"/>
</dbReference>
<comment type="caution">
    <text evidence="2">The sequence shown here is derived from an EMBL/GenBank/DDBJ whole genome shotgun (WGS) entry which is preliminary data.</text>
</comment>
<dbReference type="EMBL" id="BDFD01000001">
    <property type="protein sequence ID" value="GAV19075.1"/>
    <property type="molecule type" value="Genomic_DNA"/>
</dbReference>
<accession>A0A1L8CJL3</accession>
<evidence type="ECO:0000256" key="1">
    <source>
        <dbReference type="SAM" id="SignalP"/>
    </source>
</evidence>
<protein>
    <submittedName>
        <fullName evidence="2">Uncharacterized protein</fullName>
    </submittedName>
</protein>
<feature type="chain" id="PRO_5012228214" evidence="1">
    <location>
        <begin position="22"/>
        <end position="363"/>
    </location>
</feature>
<keyword evidence="1" id="KW-0732">Signal</keyword>
<proteinExistence type="predicted"/>
<dbReference type="AlphaFoldDB" id="A0A1L8CJL3"/>
<dbReference type="STRING" id="1921010.MMIC_P0003"/>
<evidence type="ECO:0000313" key="3">
    <source>
        <dbReference type="Proteomes" id="UP000231632"/>
    </source>
</evidence>